<dbReference type="Gene3D" id="2.40.170.20">
    <property type="entry name" value="TonB-dependent receptor, beta-barrel domain"/>
    <property type="match status" value="1"/>
</dbReference>
<dbReference type="Gene3D" id="2.170.130.10">
    <property type="entry name" value="TonB-dependent receptor, plug domain"/>
    <property type="match status" value="1"/>
</dbReference>
<organism evidence="9 10">
    <name type="scientific">Puia dinghuensis</name>
    <dbReference type="NCBI Taxonomy" id="1792502"/>
    <lineage>
        <taxon>Bacteria</taxon>
        <taxon>Pseudomonadati</taxon>
        <taxon>Bacteroidota</taxon>
        <taxon>Chitinophagia</taxon>
        <taxon>Chitinophagales</taxon>
        <taxon>Chitinophagaceae</taxon>
        <taxon>Puia</taxon>
    </lineage>
</organism>
<keyword evidence="10" id="KW-1185">Reference proteome</keyword>
<dbReference type="EMBL" id="BMJC01000006">
    <property type="protein sequence ID" value="GGB20617.1"/>
    <property type="molecule type" value="Genomic_DNA"/>
</dbReference>
<comment type="caution">
    <text evidence="9">The sequence shown here is derived from an EMBL/GenBank/DDBJ whole genome shotgun (WGS) entry which is preliminary data.</text>
</comment>
<evidence type="ECO:0000256" key="2">
    <source>
        <dbReference type="ARBA" id="ARBA00022448"/>
    </source>
</evidence>
<dbReference type="AlphaFoldDB" id="A0A8J2UHX8"/>
<reference evidence="9" key="2">
    <citation type="submission" date="2020-09" db="EMBL/GenBank/DDBJ databases">
        <authorList>
            <person name="Sun Q."/>
            <person name="Zhou Y."/>
        </authorList>
    </citation>
    <scope>NUCLEOTIDE SEQUENCE</scope>
    <source>
        <strain evidence="9">CGMCC 1.15448</strain>
    </source>
</reference>
<evidence type="ECO:0000313" key="10">
    <source>
        <dbReference type="Proteomes" id="UP000607559"/>
    </source>
</evidence>
<feature type="domain" description="TonB-dependent receptor plug" evidence="8">
    <location>
        <begin position="106"/>
        <end position="232"/>
    </location>
</feature>
<protein>
    <submittedName>
        <fullName evidence="9">SusC/RagA family TonB-linked outer membrane protein</fullName>
    </submittedName>
</protein>
<sequence length="1060" mass="115868">MWASFLLAVKAQPHTHIDGTVRDEKGNPLYGATISEKNRASNATTSDSAGHFSLELKGTSNQVVVSYVGFDDKTIKVTTGSMAIVLSQAMGNNSDVVVVGYQSQKRRNVTAAVSSISGREIQDVPEASFDEMLQGRLAGVTVQSSQGSPGSKPNIVIRGSTNVDYANSNGGNTGPLYVIDGVIYDVNNIGTATSSPASNPLTFINPNDIESIDVLKDASASAIYGARGGNGVIIVKTKKARRTTKPQVQLSGYMGVTTRPQLRSVETGTLERDIKLRLLENQLGYSELALGAIPQALTDSLNPALNGDVDWQGMLIRKQAIVNNQDLAVAGYFTGNNSYRLALNHYSEQGAVKGFSLERIAPNLNFNLNPVSRLNINANLLMGFEKRNHGAGTDFTNPYIYVTWNFPSSLVNLDPATQNLYNGNSNRYDDDHITTMHVNLQATDTIARDLTLTSSFGYNNYAEQYAYFSPQALNGIANTAYDVNVSNPNYSWENYLTYLKTVGEHHFVFVGGYSAYNAQQYNANSSAAGINVSGIYTLQTVPPGSNLNVATAKETKTTESYYGRLSYDLKGKYLLTGSIRRDASSIYSPSYRWGTFSAVSAGWIASDEPFFSPLKKVVNFLKLRASYGVTGQDPGSWYARYQTLYSDASFLGATTGTIVGNAYSSYPGGTPSTYAGTTVVSPFPYGNNYLNYGTKSSSAVRWEKYPQLDLGGDIDLFNDRVNIAVDWYLKDAIDKYLFQVPAEATTGYLYYSGNLANVRNTGTEISLSTHNMGRKSAFQWNTTFNISFNKNWVTKLPNNNQDLIFGPPWFRKALTLGSPLFSYKVWQVNGVYAKQSDVPVDPATGQVMTWFGTPMQAGDARIKDQNGDYNIDYEDQVSDGHSPLPKFTGGLGNTFLYKGFSLTVFFSFSYGNKILNGSLSDNLNGSANYTSWGALAGMASFSGLLPQFWQKSGDQTTYPRLVYPSTGGGLDPWNISKSYFLEDGGFIKCKQVKLGYAVPPALSKRFGLNNVQFYGMAENLFMLKQAKNIADPELYDPTTGSVNIVYPTSLKFTFGLNLLF</sequence>
<dbReference type="SUPFAM" id="SSF49464">
    <property type="entry name" value="Carboxypeptidase regulatory domain-like"/>
    <property type="match status" value="1"/>
</dbReference>
<dbReference type="InterPro" id="IPR023997">
    <property type="entry name" value="TonB-dep_OMP_SusC/RagA_CS"/>
</dbReference>
<evidence type="ECO:0000256" key="1">
    <source>
        <dbReference type="ARBA" id="ARBA00004571"/>
    </source>
</evidence>
<dbReference type="InterPro" id="IPR023996">
    <property type="entry name" value="TonB-dep_OMP_SusC/RagA"/>
</dbReference>
<dbReference type="InterPro" id="IPR036942">
    <property type="entry name" value="Beta-barrel_TonB_sf"/>
</dbReference>
<comment type="similarity">
    <text evidence="7">Belongs to the TonB-dependent receptor family.</text>
</comment>
<dbReference type="InterPro" id="IPR012910">
    <property type="entry name" value="Plug_dom"/>
</dbReference>
<reference evidence="9" key="1">
    <citation type="journal article" date="2014" name="Int. J. Syst. Evol. Microbiol.">
        <title>Complete genome sequence of Corynebacterium casei LMG S-19264T (=DSM 44701T), isolated from a smear-ripened cheese.</title>
        <authorList>
            <consortium name="US DOE Joint Genome Institute (JGI-PGF)"/>
            <person name="Walter F."/>
            <person name="Albersmeier A."/>
            <person name="Kalinowski J."/>
            <person name="Ruckert C."/>
        </authorList>
    </citation>
    <scope>NUCLEOTIDE SEQUENCE</scope>
    <source>
        <strain evidence="9">CGMCC 1.15448</strain>
    </source>
</reference>
<dbReference type="NCBIfam" id="TIGR04057">
    <property type="entry name" value="SusC_RagA_signa"/>
    <property type="match status" value="1"/>
</dbReference>
<evidence type="ECO:0000259" key="8">
    <source>
        <dbReference type="Pfam" id="PF07715"/>
    </source>
</evidence>
<comment type="subcellular location">
    <subcellularLocation>
        <location evidence="1 7">Cell outer membrane</location>
        <topology evidence="1 7">Multi-pass membrane protein</topology>
    </subcellularLocation>
</comment>
<dbReference type="Gene3D" id="2.60.40.1120">
    <property type="entry name" value="Carboxypeptidase-like, regulatory domain"/>
    <property type="match status" value="1"/>
</dbReference>
<dbReference type="PROSITE" id="PS52016">
    <property type="entry name" value="TONB_DEPENDENT_REC_3"/>
    <property type="match status" value="1"/>
</dbReference>
<dbReference type="Proteomes" id="UP000607559">
    <property type="component" value="Unassembled WGS sequence"/>
</dbReference>
<evidence type="ECO:0000256" key="7">
    <source>
        <dbReference type="PROSITE-ProRule" id="PRU01360"/>
    </source>
</evidence>
<keyword evidence="3 7" id="KW-1134">Transmembrane beta strand</keyword>
<accession>A0A8J2UHX8</accession>
<evidence type="ECO:0000256" key="4">
    <source>
        <dbReference type="ARBA" id="ARBA00022692"/>
    </source>
</evidence>
<proteinExistence type="inferred from homology"/>
<keyword evidence="2 7" id="KW-0813">Transport</keyword>
<dbReference type="Pfam" id="PF13715">
    <property type="entry name" value="CarbopepD_reg_2"/>
    <property type="match status" value="1"/>
</dbReference>
<dbReference type="GO" id="GO:0009279">
    <property type="term" value="C:cell outer membrane"/>
    <property type="evidence" value="ECO:0007669"/>
    <property type="project" value="UniProtKB-SubCell"/>
</dbReference>
<dbReference type="InterPro" id="IPR008969">
    <property type="entry name" value="CarboxyPept-like_regulatory"/>
</dbReference>
<gene>
    <name evidence="9" type="ORF">GCM10011511_50440</name>
</gene>
<keyword evidence="4 7" id="KW-0812">Transmembrane</keyword>
<evidence type="ECO:0000256" key="6">
    <source>
        <dbReference type="ARBA" id="ARBA00023237"/>
    </source>
</evidence>
<dbReference type="SUPFAM" id="SSF56935">
    <property type="entry name" value="Porins"/>
    <property type="match status" value="1"/>
</dbReference>
<dbReference type="Pfam" id="PF07715">
    <property type="entry name" value="Plug"/>
    <property type="match status" value="1"/>
</dbReference>
<evidence type="ECO:0000313" key="9">
    <source>
        <dbReference type="EMBL" id="GGB20617.1"/>
    </source>
</evidence>
<dbReference type="InterPro" id="IPR037066">
    <property type="entry name" value="Plug_dom_sf"/>
</dbReference>
<evidence type="ECO:0000256" key="5">
    <source>
        <dbReference type="ARBA" id="ARBA00023136"/>
    </source>
</evidence>
<dbReference type="NCBIfam" id="TIGR04056">
    <property type="entry name" value="OMP_RagA_SusC"/>
    <property type="match status" value="1"/>
</dbReference>
<dbReference type="InterPro" id="IPR039426">
    <property type="entry name" value="TonB-dep_rcpt-like"/>
</dbReference>
<keyword evidence="6 7" id="KW-0998">Cell outer membrane</keyword>
<name>A0A8J2UHX8_9BACT</name>
<keyword evidence="5 7" id="KW-0472">Membrane</keyword>
<evidence type="ECO:0000256" key="3">
    <source>
        <dbReference type="ARBA" id="ARBA00022452"/>
    </source>
</evidence>